<sequence>MCASDHFIVPTVADLLQQAEGAEAMPLWVPQGPESEAICELSQC</sequence>
<proteinExistence type="predicted"/>
<name>A0ACC0YVS4_9ROSI</name>
<keyword evidence="2" id="KW-1185">Reference proteome</keyword>
<evidence type="ECO:0000313" key="1">
    <source>
        <dbReference type="EMBL" id="KAJ0041922.1"/>
    </source>
</evidence>
<organism evidence="1 2">
    <name type="scientific">Pistacia integerrima</name>
    <dbReference type="NCBI Taxonomy" id="434235"/>
    <lineage>
        <taxon>Eukaryota</taxon>
        <taxon>Viridiplantae</taxon>
        <taxon>Streptophyta</taxon>
        <taxon>Embryophyta</taxon>
        <taxon>Tracheophyta</taxon>
        <taxon>Spermatophyta</taxon>
        <taxon>Magnoliopsida</taxon>
        <taxon>eudicotyledons</taxon>
        <taxon>Gunneridae</taxon>
        <taxon>Pentapetalae</taxon>
        <taxon>rosids</taxon>
        <taxon>malvids</taxon>
        <taxon>Sapindales</taxon>
        <taxon>Anacardiaceae</taxon>
        <taxon>Pistacia</taxon>
    </lineage>
</organism>
<accession>A0ACC0YVS4</accession>
<dbReference type="Proteomes" id="UP001163603">
    <property type="component" value="Chromosome 4"/>
</dbReference>
<gene>
    <name evidence="1" type="ORF">Pint_18722</name>
</gene>
<protein>
    <submittedName>
        <fullName evidence="1">Uncharacterized protein</fullName>
    </submittedName>
</protein>
<evidence type="ECO:0000313" key="2">
    <source>
        <dbReference type="Proteomes" id="UP001163603"/>
    </source>
</evidence>
<reference evidence="2" key="1">
    <citation type="journal article" date="2023" name="G3 (Bethesda)">
        <title>Genome assembly and association tests identify interacting loci associated with vigor, precocity, and sex in interspecific pistachio rootstocks.</title>
        <authorList>
            <person name="Palmer W."/>
            <person name="Jacygrad E."/>
            <person name="Sagayaradj S."/>
            <person name="Cavanaugh K."/>
            <person name="Han R."/>
            <person name="Bertier L."/>
            <person name="Beede B."/>
            <person name="Kafkas S."/>
            <person name="Golino D."/>
            <person name="Preece J."/>
            <person name="Michelmore R."/>
        </authorList>
    </citation>
    <scope>NUCLEOTIDE SEQUENCE [LARGE SCALE GENOMIC DNA]</scope>
</reference>
<dbReference type="EMBL" id="CM047739">
    <property type="protein sequence ID" value="KAJ0041922.1"/>
    <property type="molecule type" value="Genomic_DNA"/>
</dbReference>
<comment type="caution">
    <text evidence="1">The sequence shown here is derived from an EMBL/GenBank/DDBJ whole genome shotgun (WGS) entry which is preliminary data.</text>
</comment>